<dbReference type="InterPro" id="IPR050177">
    <property type="entry name" value="Lipid_A_modif_metabolic_enz"/>
</dbReference>
<dbReference type="PANTHER" id="PTHR43245">
    <property type="entry name" value="BIFUNCTIONAL POLYMYXIN RESISTANCE PROTEIN ARNA"/>
    <property type="match status" value="1"/>
</dbReference>
<gene>
    <name evidence="2" type="ORF">GO620_007635</name>
</gene>
<dbReference type="SUPFAM" id="SSF51735">
    <property type="entry name" value="NAD(P)-binding Rossmann-fold domains"/>
    <property type="match status" value="1"/>
</dbReference>
<evidence type="ECO:0000259" key="1">
    <source>
        <dbReference type="Pfam" id="PF01370"/>
    </source>
</evidence>
<dbReference type="RefSeq" id="WP_157523928.1">
    <property type="nucleotide sequence ID" value="NZ_CP066775.1"/>
</dbReference>
<dbReference type="EMBL" id="CP066775">
    <property type="protein sequence ID" value="QQL51306.1"/>
    <property type="molecule type" value="Genomic_DNA"/>
</dbReference>
<accession>A0A6I4HWH1</accession>
<protein>
    <submittedName>
        <fullName evidence="2">NAD-dependent epimerase/dehydratase family protein</fullName>
    </submittedName>
</protein>
<dbReference type="Proteomes" id="UP000429232">
    <property type="component" value="Chromosome"/>
</dbReference>
<name>A0A6I4HWH1_9SPHI</name>
<keyword evidence="3" id="KW-1185">Reference proteome</keyword>
<feature type="domain" description="NAD-dependent epimerase/dehydratase" evidence="1">
    <location>
        <begin position="5"/>
        <end position="216"/>
    </location>
</feature>
<dbReference type="InterPro" id="IPR036291">
    <property type="entry name" value="NAD(P)-bd_dom_sf"/>
</dbReference>
<dbReference type="PANTHER" id="PTHR43245:SF58">
    <property type="entry name" value="BLL5923 PROTEIN"/>
    <property type="match status" value="1"/>
</dbReference>
<reference evidence="2 3" key="1">
    <citation type="submission" date="2020-12" db="EMBL/GenBank/DDBJ databases">
        <title>HMF7856_wgs.fasta genome submission.</title>
        <authorList>
            <person name="Kang H."/>
            <person name="Kim H."/>
            <person name="Joh K."/>
        </authorList>
    </citation>
    <scope>NUCLEOTIDE SEQUENCE [LARGE SCALE GENOMIC DNA]</scope>
    <source>
        <strain evidence="2 3">HMF7856</strain>
    </source>
</reference>
<dbReference type="KEGG" id="mgik:GO620_007635"/>
<dbReference type="InterPro" id="IPR001509">
    <property type="entry name" value="Epimerase_deHydtase"/>
</dbReference>
<evidence type="ECO:0000313" key="2">
    <source>
        <dbReference type="EMBL" id="QQL51306.1"/>
    </source>
</evidence>
<evidence type="ECO:0000313" key="3">
    <source>
        <dbReference type="Proteomes" id="UP000429232"/>
    </source>
</evidence>
<organism evidence="2 3">
    <name type="scientific">Mucilaginibacter ginkgonis</name>
    <dbReference type="NCBI Taxonomy" id="2682091"/>
    <lineage>
        <taxon>Bacteria</taxon>
        <taxon>Pseudomonadati</taxon>
        <taxon>Bacteroidota</taxon>
        <taxon>Sphingobacteriia</taxon>
        <taxon>Sphingobacteriales</taxon>
        <taxon>Sphingobacteriaceae</taxon>
        <taxon>Mucilaginibacter</taxon>
    </lineage>
</organism>
<dbReference type="AlphaFoldDB" id="A0A6I4HWH1"/>
<proteinExistence type="predicted"/>
<dbReference type="Gene3D" id="3.40.50.720">
    <property type="entry name" value="NAD(P)-binding Rossmann-like Domain"/>
    <property type="match status" value="1"/>
</dbReference>
<sequence length="324" mass="36163">MKERVLLTGASGFIGFHIIEALLTAGYDVTAVVRKSSKVEHLSEFAIQYTDLDFNSVDALKDNIAQNNYNYVIHAAGVTSALTPADYNYFNTTYTVNLAQAAANSGVRFVFLSSLAAIGPLKDLNGQITEATPPAPVTYYGESKLRAETEIREIEGLTYVILRPTAVYGPRERGIFIMFKQLTRGIELYIGRKPQQLSFIYCKDLADVVIKSLKQGSGGYNLSDGNAYDRNKLAEISKDVLHLRTLRINLPMALVKLIALAADKISYLTKKPAPLNTDKLNELAATNWNCSIDKARKDLDFAPRFDLYKGVKETLLWYKKENWI</sequence>
<dbReference type="Pfam" id="PF01370">
    <property type="entry name" value="Epimerase"/>
    <property type="match status" value="1"/>
</dbReference>